<dbReference type="InterPro" id="IPR058240">
    <property type="entry name" value="rSAM_sf"/>
</dbReference>
<dbReference type="PIRSF" id="PIRSF004869">
    <property type="entry name" value="PflX_prd"/>
    <property type="match status" value="1"/>
</dbReference>
<dbReference type="SFLD" id="SFLDG01101">
    <property type="entry name" value="Uncharacterised_Radical_SAM_Su"/>
    <property type="match status" value="1"/>
</dbReference>
<dbReference type="CDD" id="cd01335">
    <property type="entry name" value="Radical_SAM"/>
    <property type="match status" value="1"/>
</dbReference>
<dbReference type="GO" id="GO:0016829">
    <property type="term" value="F:lyase activity"/>
    <property type="evidence" value="ECO:0007669"/>
    <property type="project" value="UniProtKB-KW"/>
</dbReference>
<keyword evidence="9" id="KW-1185">Reference proteome</keyword>
<evidence type="ECO:0000256" key="3">
    <source>
        <dbReference type="ARBA" id="ARBA00022691"/>
    </source>
</evidence>
<dbReference type="EMBL" id="JAUSWA010000004">
    <property type="protein sequence ID" value="MDQ0492829.1"/>
    <property type="molecule type" value="Genomic_DNA"/>
</dbReference>
<accession>A0ABU0KTS7</accession>
<evidence type="ECO:0000256" key="1">
    <source>
        <dbReference type="ARBA" id="ARBA00001966"/>
    </source>
</evidence>
<comment type="cofactor">
    <cofactor evidence="1">
        <name>[4Fe-4S] cluster</name>
        <dbReference type="ChEBI" id="CHEBI:49883"/>
    </cofactor>
</comment>
<dbReference type="NCBIfam" id="TIGR04337">
    <property type="entry name" value="AmmeMemoSam_rS"/>
    <property type="match status" value="1"/>
</dbReference>
<name>A0ABU0KTS7_9BACL</name>
<keyword evidence="8" id="KW-0456">Lyase</keyword>
<protein>
    <submittedName>
        <fullName evidence="8">Pyruvate formate lyase activating enzyme</fullName>
        <ecNumber evidence="8">1.97.1.4</ecNumber>
    </submittedName>
</protein>
<sequence length="379" mass="43931">MSNEYSKNVKRFNLHKEWKDRTKEAYLYTKLENNKVQCGLCPRGCVIPENGVGFCKVRKNLEGTLYAQSYGKATHVTVERIETEALFQFSPGAKILSLGNFGCNLDCDYCQNWKYSQFQYTSPEHIHEYTSQDIIQMALENNVDILSWTYNDPAVWFEFVIDTAKEAKKHGIRSLFKSAFFLSKEAVEQLCEVMDVFAISIKAIDEDYYHKFTKGWLQPVLDNTKVVHSKGIHFEISNLVVTGLTNTIKDYDKMIDFVLNELSPDIPVHFTRFHPDYKYMQYEKTPIEDVVTARNRALERGLNYAYIGNAFEGEALNSYCPECDELLIERYGLHTFIKDSLHESGICAKCGYQTTIKHIDKSLGQEFWAEEEDTHYEKI</sequence>
<keyword evidence="2" id="KW-0004">4Fe-4S</keyword>
<feature type="domain" description="Radical SAM core" evidence="7">
    <location>
        <begin position="88"/>
        <end position="303"/>
    </location>
</feature>
<dbReference type="Pfam" id="PF04055">
    <property type="entry name" value="Radical_SAM"/>
    <property type="match status" value="1"/>
</dbReference>
<organism evidence="8 9">
    <name type="scientific">Paenibacillus brasilensis</name>
    <dbReference type="NCBI Taxonomy" id="128574"/>
    <lineage>
        <taxon>Bacteria</taxon>
        <taxon>Bacillati</taxon>
        <taxon>Bacillota</taxon>
        <taxon>Bacilli</taxon>
        <taxon>Bacillales</taxon>
        <taxon>Paenibacillaceae</taxon>
        <taxon>Paenibacillus</taxon>
    </lineage>
</organism>
<dbReference type="Proteomes" id="UP001242811">
    <property type="component" value="Unassembled WGS sequence"/>
</dbReference>
<dbReference type="InterPro" id="IPR013785">
    <property type="entry name" value="Aldolase_TIM"/>
</dbReference>
<dbReference type="SFLD" id="SFLDS00029">
    <property type="entry name" value="Radical_SAM"/>
    <property type="match status" value="1"/>
</dbReference>
<dbReference type="PROSITE" id="PS51918">
    <property type="entry name" value="RADICAL_SAM"/>
    <property type="match status" value="1"/>
</dbReference>
<keyword evidence="6" id="KW-0411">Iron-sulfur</keyword>
<evidence type="ECO:0000256" key="4">
    <source>
        <dbReference type="ARBA" id="ARBA00022723"/>
    </source>
</evidence>
<dbReference type="InterPro" id="IPR016431">
    <property type="entry name" value="Pyrv-formate_lyase-activ_prd"/>
</dbReference>
<dbReference type="InterPro" id="IPR034457">
    <property type="entry name" value="Organic_radical-activating"/>
</dbReference>
<keyword evidence="5" id="KW-0408">Iron</keyword>
<dbReference type="PANTHER" id="PTHR30352">
    <property type="entry name" value="PYRUVATE FORMATE-LYASE-ACTIVATING ENZYME"/>
    <property type="match status" value="1"/>
</dbReference>
<reference evidence="8 9" key="1">
    <citation type="submission" date="2023-07" db="EMBL/GenBank/DDBJ databases">
        <title>Genomic Encyclopedia of Type Strains, Phase IV (KMG-IV): sequencing the most valuable type-strain genomes for metagenomic binning, comparative biology and taxonomic classification.</title>
        <authorList>
            <person name="Goeker M."/>
        </authorList>
    </citation>
    <scope>NUCLEOTIDE SEQUENCE [LARGE SCALE GENOMIC DNA]</scope>
    <source>
        <strain evidence="8 9">DSM 14914</strain>
    </source>
</reference>
<evidence type="ECO:0000313" key="9">
    <source>
        <dbReference type="Proteomes" id="UP001242811"/>
    </source>
</evidence>
<dbReference type="InterPro" id="IPR007197">
    <property type="entry name" value="rSAM"/>
</dbReference>
<dbReference type="PANTHER" id="PTHR30352:SF5">
    <property type="entry name" value="PYRUVATE FORMATE-LYASE 1-ACTIVATING ENZYME"/>
    <property type="match status" value="1"/>
</dbReference>
<dbReference type="Gene3D" id="3.20.20.70">
    <property type="entry name" value="Aldolase class I"/>
    <property type="match status" value="1"/>
</dbReference>
<evidence type="ECO:0000256" key="5">
    <source>
        <dbReference type="ARBA" id="ARBA00023004"/>
    </source>
</evidence>
<dbReference type="EC" id="1.97.1.4" evidence="8"/>
<evidence type="ECO:0000259" key="7">
    <source>
        <dbReference type="PROSITE" id="PS51918"/>
    </source>
</evidence>
<keyword evidence="4" id="KW-0479">Metal-binding</keyword>
<comment type="caution">
    <text evidence="8">The sequence shown here is derived from an EMBL/GenBank/DDBJ whole genome shotgun (WGS) entry which is preliminary data.</text>
</comment>
<evidence type="ECO:0000313" key="8">
    <source>
        <dbReference type="EMBL" id="MDQ0492829.1"/>
    </source>
</evidence>
<keyword evidence="3" id="KW-0949">S-adenosyl-L-methionine</keyword>
<keyword evidence="8" id="KW-0670">Pyruvate</keyword>
<dbReference type="RefSeq" id="WP_152380893.1">
    <property type="nucleotide sequence ID" value="NZ_CP045298.1"/>
</dbReference>
<dbReference type="InterPro" id="IPR027596">
    <property type="entry name" value="AmmeMemoSam_rS"/>
</dbReference>
<proteinExistence type="predicted"/>
<keyword evidence="8" id="KW-0560">Oxidoreductase</keyword>
<gene>
    <name evidence="8" type="ORF">QOZ95_000979</name>
</gene>
<evidence type="ECO:0000256" key="6">
    <source>
        <dbReference type="ARBA" id="ARBA00023014"/>
    </source>
</evidence>
<dbReference type="SUPFAM" id="SSF102114">
    <property type="entry name" value="Radical SAM enzymes"/>
    <property type="match status" value="1"/>
</dbReference>
<evidence type="ECO:0000256" key="2">
    <source>
        <dbReference type="ARBA" id="ARBA00022485"/>
    </source>
</evidence>
<dbReference type="GO" id="GO:0043365">
    <property type="term" value="F:[formate-C-acetyltransferase]-activating enzyme activity"/>
    <property type="evidence" value="ECO:0007669"/>
    <property type="project" value="UniProtKB-EC"/>
</dbReference>